<evidence type="ECO:0000313" key="3">
    <source>
        <dbReference type="Proteomes" id="UP001162029"/>
    </source>
</evidence>
<feature type="chain" id="PRO_5043908883" description="RxLR effector protein" evidence="1">
    <location>
        <begin position="17"/>
        <end position="216"/>
    </location>
</feature>
<gene>
    <name evidence="2" type="ORF">PDE001_LOCUS881</name>
</gene>
<dbReference type="EMBL" id="CANTFM010000137">
    <property type="protein sequence ID" value="CAI5712950.1"/>
    <property type="molecule type" value="Genomic_DNA"/>
</dbReference>
<keyword evidence="1" id="KW-0732">Signal</keyword>
<comment type="caution">
    <text evidence="2">The sequence shown here is derived from an EMBL/GenBank/DDBJ whole genome shotgun (WGS) entry which is preliminary data.</text>
</comment>
<accession>A0AAV0T5K6</accession>
<protein>
    <recommendedName>
        <fullName evidence="4">RxLR effector protein</fullName>
    </recommendedName>
</protein>
<evidence type="ECO:0000256" key="1">
    <source>
        <dbReference type="SAM" id="SignalP"/>
    </source>
</evidence>
<evidence type="ECO:0000313" key="2">
    <source>
        <dbReference type="EMBL" id="CAI5712950.1"/>
    </source>
</evidence>
<dbReference type="AlphaFoldDB" id="A0AAV0T5K6"/>
<reference evidence="2" key="1">
    <citation type="submission" date="2022-12" db="EMBL/GenBank/DDBJ databases">
        <authorList>
            <person name="Webb A."/>
        </authorList>
    </citation>
    <scope>NUCLEOTIDE SEQUENCE</scope>
    <source>
        <strain evidence="2">Pd1</strain>
    </source>
</reference>
<feature type="signal peptide" evidence="1">
    <location>
        <begin position="1"/>
        <end position="16"/>
    </location>
</feature>
<dbReference type="Proteomes" id="UP001162029">
    <property type="component" value="Unassembled WGS sequence"/>
</dbReference>
<keyword evidence="3" id="KW-1185">Reference proteome</keyword>
<evidence type="ECO:0008006" key="4">
    <source>
        <dbReference type="Google" id="ProtNLM"/>
    </source>
</evidence>
<proteinExistence type="predicted"/>
<name>A0AAV0T5K6_9STRA</name>
<sequence length="216" mass="24826">MRIYPLLLAAAAAVSADAYASSTKSSSTFERSAAAHQHDPLRFLREERISDLNNLREPLLAAKNDVENNLNFKKLHEVLIWFDHDSGDNLLMYPRFEKWVEDMEKKHGFWSDEAIVELLGHFYHDHELVPMLEKSTKDSTTKSRAIRLQDAWITSKVVEAGTPTDEVIKFVLKLINLDGNVPDSFRFKAYFRLMERKHDMLKTSTQDPNPSANPPI</sequence>
<organism evidence="2 3">
    <name type="scientific">Peronospora destructor</name>
    <dbReference type="NCBI Taxonomy" id="86335"/>
    <lineage>
        <taxon>Eukaryota</taxon>
        <taxon>Sar</taxon>
        <taxon>Stramenopiles</taxon>
        <taxon>Oomycota</taxon>
        <taxon>Peronosporomycetes</taxon>
        <taxon>Peronosporales</taxon>
        <taxon>Peronosporaceae</taxon>
        <taxon>Peronospora</taxon>
    </lineage>
</organism>